<gene>
    <name evidence="2" type="ORF">PAC_13538</name>
</gene>
<name>A0A1L7XF37_9HELO</name>
<dbReference type="EMBL" id="FJOG01000024">
    <property type="protein sequence ID" value="CZR63641.1"/>
    <property type="molecule type" value="Genomic_DNA"/>
</dbReference>
<sequence length="158" mass="16113">MKFSVISTFALCAAVASADSSLNVGSVISSFYPNSTPKINGAQSTSLASALHSVETTWRDSPAYTSANEAIYSAAPSSVLSSISKSGYYYREITSQAWYTKSVPHAVQTAVAEEISAIDSAASKILGTISSTGAAAPMRTAAPIMGAVAIAGGIFAAM</sequence>
<accession>A0A1L7XF37</accession>
<feature type="chain" id="PRO_5012860490" evidence="1">
    <location>
        <begin position="19"/>
        <end position="158"/>
    </location>
</feature>
<keyword evidence="3" id="KW-1185">Reference proteome</keyword>
<feature type="signal peptide" evidence="1">
    <location>
        <begin position="1"/>
        <end position="18"/>
    </location>
</feature>
<dbReference type="AlphaFoldDB" id="A0A1L7XF37"/>
<protein>
    <submittedName>
        <fullName evidence="2">Uncharacterized protein</fullName>
    </submittedName>
</protein>
<reference evidence="2 3" key="1">
    <citation type="submission" date="2016-03" db="EMBL/GenBank/DDBJ databases">
        <authorList>
            <person name="Ploux O."/>
        </authorList>
    </citation>
    <scope>NUCLEOTIDE SEQUENCE [LARGE SCALE GENOMIC DNA]</scope>
    <source>
        <strain evidence="2 3">UAMH 11012</strain>
    </source>
</reference>
<evidence type="ECO:0000256" key="1">
    <source>
        <dbReference type="SAM" id="SignalP"/>
    </source>
</evidence>
<evidence type="ECO:0000313" key="3">
    <source>
        <dbReference type="Proteomes" id="UP000184330"/>
    </source>
</evidence>
<dbReference type="Proteomes" id="UP000184330">
    <property type="component" value="Unassembled WGS sequence"/>
</dbReference>
<dbReference type="OrthoDB" id="3556547at2759"/>
<evidence type="ECO:0000313" key="2">
    <source>
        <dbReference type="EMBL" id="CZR63641.1"/>
    </source>
</evidence>
<proteinExistence type="predicted"/>
<organism evidence="2 3">
    <name type="scientific">Phialocephala subalpina</name>
    <dbReference type="NCBI Taxonomy" id="576137"/>
    <lineage>
        <taxon>Eukaryota</taxon>
        <taxon>Fungi</taxon>
        <taxon>Dikarya</taxon>
        <taxon>Ascomycota</taxon>
        <taxon>Pezizomycotina</taxon>
        <taxon>Leotiomycetes</taxon>
        <taxon>Helotiales</taxon>
        <taxon>Mollisiaceae</taxon>
        <taxon>Phialocephala</taxon>
        <taxon>Phialocephala fortinii species complex</taxon>
    </lineage>
</organism>
<keyword evidence="1" id="KW-0732">Signal</keyword>